<name>A0ABP5QCD2_9MICO</name>
<keyword evidence="2" id="KW-1185">Reference proteome</keyword>
<gene>
    <name evidence="1" type="ORF">GCM10009851_13740</name>
</gene>
<proteinExistence type="predicted"/>
<dbReference type="Proteomes" id="UP001500929">
    <property type="component" value="Unassembled WGS sequence"/>
</dbReference>
<organism evidence="1 2">
    <name type="scientific">Herbiconiux moechotypicola</name>
    <dbReference type="NCBI Taxonomy" id="637393"/>
    <lineage>
        <taxon>Bacteria</taxon>
        <taxon>Bacillati</taxon>
        <taxon>Actinomycetota</taxon>
        <taxon>Actinomycetes</taxon>
        <taxon>Micrococcales</taxon>
        <taxon>Microbacteriaceae</taxon>
        <taxon>Herbiconiux</taxon>
    </lineage>
</organism>
<evidence type="ECO:0000313" key="2">
    <source>
        <dbReference type="Proteomes" id="UP001500929"/>
    </source>
</evidence>
<accession>A0ABP5QCD2</accession>
<reference evidence="2" key="1">
    <citation type="journal article" date="2019" name="Int. J. Syst. Evol. Microbiol.">
        <title>The Global Catalogue of Microorganisms (GCM) 10K type strain sequencing project: providing services to taxonomists for standard genome sequencing and annotation.</title>
        <authorList>
            <consortium name="The Broad Institute Genomics Platform"/>
            <consortium name="The Broad Institute Genome Sequencing Center for Infectious Disease"/>
            <person name="Wu L."/>
            <person name="Ma J."/>
        </authorList>
    </citation>
    <scope>NUCLEOTIDE SEQUENCE [LARGE SCALE GENOMIC DNA]</scope>
    <source>
        <strain evidence="2">JCM 16117</strain>
    </source>
</reference>
<protein>
    <recommendedName>
        <fullName evidence="3">HK97 gp10 family phage protein</fullName>
    </recommendedName>
</protein>
<evidence type="ECO:0008006" key="3">
    <source>
        <dbReference type="Google" id="ProtNLM"/>
    </source>
</evidence>
<evidence type="ECO:0000313" key="1">
    <source>
        <dbReference type="EMBL" id="GAA2230231.1"/>
    </source>
</evidence>
<dbReference type="RefSeq" id="WP_259478871.1">
    <property type="nucleotide sequence ID" value="NZ_BAAAQY010000003.1"/>
</dbReference>
<sequence length="96" mass="10242">MAKKVRIDSAGAREILKWASLGSLTVDVAQKIADSAEHTTSRGVEMPIEVYERDVTDRVGANVVIAHPAGMAVEAKYGILARAATDAGIEMKARAY</sequence>
<dbReference type="EMBL" id="BAAAQY010000003">
    <property type="protein sequence ID" value="GAA2230231.1"/>
    <property type="molecule type" value="Genomic_DNA"/>
</dbReference>
<comment type="caution">
    <text evidence="1">The sequence shown here is derived from an EMBL/GenBank/DDBJ whole genome shotgun (WGS) entry which is preliminary data.</text>
</comment>